<gene>
    <name evidence="4" type="ORF">MMYC01_201553</name>
    <name evidence="3" type="ORF">MMYC01_207600</name>
</gene>
<comment type="caution">
    <text evidence="3">The sequence shown here is derived from an EMBL/GenBank/DDBJ whole genome shotgun (WGS) entry which is preliminary data.</text>
</comment>
<reference evidence="3" key="2">
    <citation type="submission" date="2015-06" db="EMBL/GenBank/DDBJ databases">
        <authorList>
            <person name="Hoefler B.C."/>
            <person name="Straight P.D."/>
        </authorList>
    </citation>
    <scope>NUCLEOTIDE SEQUENCE [LARGE SCALE GENOMIC DNA]</scope>
    <source>
        <strain evidence="3">Mm55</strain>
    </source>
</reference>
<dbReference type="VEuPathDB" id="FungiDB:MMYC01_201553"/>
<evidence type="ECO:0000259" key="2">
    <source>
        <dbReference type="Pfam" id="PF20516"/>
    </source>
</evidence>
<dbReference type="InterPro" id="IPR046797">
    <property type="entry name" value="PDDEXK_12"/>
</dbReference>
<protein>
    <recommendedName>
        <fullName evidence="2">PD-(D/E)XK nuclease-like domain-containing protein</fullName>
    </recommendedName>
</protein>
<keyword evidence="5" id="KW-1185">Reference proteome</keyword>
<organism evidence="3 5">
    <name type="scientific">Madurella mycetomatis</name>
    <dbReference type="NCBI Taxonomy" id="100816"/>
    <lineage>
        <taxon>Eukaryota</taxon>
        <taxon>Fungi</taxon>
        <taxon>Dikarya</taxon>
        <taxon>Ascomycota</taxon>
        <taxon>Pezizomycotina</taxon>
        <taxon>Sordariomycetes</taxon>
        <taxon>Sordariomycetidae</taxon>
        <taxon>Sordariales</taxon>
        <taxon>Sordariales incertae sedis</taxon>
        <taxon>Madurella</taxon>
    </lineage>
</organism>
<dbReference type="VEuPathDB" id="FungiDB:MMYC01_207600"/>
<evidence type="ECO:0000313" key="5">
    <source>
        <dbReference type="Proteomes" id="UP000078237"/>
    </source>
</evidence>
<feature type="compositionally biased region" description="Polar residues" evidence="1">
    <location>
        <begin position="48"/>
        <end position="64"/>
    </location>
</feature>
<reference evidence="5" key="1">
    <citation type="submission" date="2015-06" db="EMBL/GenBank/DDBJ databases">
        <authorList>
            <person name="van de Sande W.W.J."/>
        </authorList>
    </citation>
    <scope>NUCLEOTIDE SEQUENCE [LARGE SCALE GENOMIC DNA]</scope>
    <source>
        <strain evidence="5">mm55</strain>
    </source>
</reference>
<accession>A0A175VXC3</accession>
<dbReference type="AlphaFoldDB" id="A0A175VXC3"/>
<feature type="domain" description="PD-(D/E)XK nuclease-like" evidence="2">
    <location>
        <begin position="159"/>
        <end position="334"/>
    </location>
</feature>
<proteinExistence type="predicted"/>
<evidence type="ECO:0000313" key="3">
    <source>
        <dbReference type="EMBL" id="KXX76198.1"/>
    </source>
</evidence>
<dbReference type="EMBL" id="LCTW02000223">
    <property type="protein sequence ID" value="KXX76198.1"/>
    <property type="molecule type" value="Genomic_DNA"/>
</dbReference>
<dbReference type="EMBL" id="LCTW02000021">
    <property type="protein sequence ID" value="KXX82108.1"/>
    <property type="molecule type" value="Genomic_DNA"/>
</dbReference>
<dbReference type="Proteomes" id="UP000078237">
    <property type="component" value="Unassembled WGS sequence"/>
</dbReference>
<evidence type="ECO:0000256" key="1">
    <source>
        <dbReference type="SAM" id="MobiDB-lite"/>
    </source>
</evidence>
<dbReference type="Pfam" id="PF20516">
    <property type="entry name" value="PDDEXK_12"/>
    <property type="match status" value="1"/>
</dbReference>
<dbReference type="OrthoDB" id="4161186at2759"/>
<sequence>MDDPLKTPQKRKRRCNDDFDPDPTPRSLQPLSALSLDPPDTSDSLSLRSGSANISNVSNRSGRSSPRKREVALRLTTQYPVHREPIDTNTPPPLSQPLLDLLRDLLDIGNGKRPVIPHIFKGSLTSSWLYDPNKDEQLFLPHEHEGAGNGDYDDQHFLLRYRHATLQNVCEQSRICEARMEHEAGWNELVHSPILSDALRGQSSVHFRNITACRVRHTFRDPDPDIGESKIDYGIFLNSPAVDTESLRARLGSVPVTHIGLSDNAPTPLAISIETKSAAADKLTGSTQLATWVRAHFRHLEVVSEILRAGNCASWEESTLPALPLVLVLGTQWVAVDFAAWWLDALRKGPAS</sequence>
<evidence type="ECO:0000313" key="4">
    <source>
        <dbReference type="EMBL" id="KXX82108.1"/>
    </source>
</evidence>
<name>A0A175VXC3_9PEZI</name>
<feature type="compositionally biased region" description="Low complexity" evidence="1">
    <location>
        <begin position="27"/>
        <end position="47"/>
    </location>
</feature>
<reference evidence="3 5" key="3">
    <citation type="submission" date="2016-01" db="EMBL/GenBank/DDBJ databases">
        <title>Madurella mycetomatis genome sequencing.</title>
        <authorList>
            <person name="Van De Sande W."/>
        </authorList>
    </citation>
    <scope>NUCLEOTIDE SEQUENCE [LARGE SCALE GENOMIC DNA]</scope>
    <source>
        <strain evidence="5">mm55</strain>
        <strain evidence="3">Mm55</strain>
    </source>
</reference>
<feature type="region of interest" description="Disordered" evidence="1">
    <location>
        <begin position="1"/>
        <end position="70"/>
    </location>
</feature>